<dbReference type="AlphaFoldDB" id="A0AAV0EHB9"/>
<gene>
    <name evidence="3" type="ORF">CEPIT_LOCUS24954</name>
</gene>
<evidence type="ECO:0000256" key="1">
    <source>
        <dbReference type="SAM" id="MobiDB-lite"/>
    </source>
</evidence>
<accession>A0AAV0EHB9</accession>
<dbReference type="Proteomes" id="UP001152523">
    <property type="component" value="Unassembled WGS sequence"/>
</dbReference>
<dbReference type="EMBL" id="CAMAPF010000929">
    <property type="protein sequence ID" value="CAH9123102.1"/>
    <property type="molecule type" value="Genomic_DNA"/>
</dbReference>
<protein>
    <recommendedName>
        <fullName evidence="2">Retrotransposon gag domain-containing protein</fullName>
    </recommendedName>
</protein>
<comment type="caution">
    <text evidence="3">The sequence shown here is derived from an EMBL/GenBank/DDBJ whole genome shotgun (WGS) entry which is preliminary data.</text>
</comment>
<dbReference type="InterPro" id="IPR032567">
    <property type="entry name" value="RTL1-rel"/>
</dbReference>
<organism evidence="3 4">
    <name type="scientific">Cuscuta epithymum</name>
    <dbReference type="NCBI Taxonomy" id="186058"/>
    <lineage>
        <taxon>Eukaryota</taxon>
        <taxon>Viridiplantae</taxon>
        <taxon>Streptophyta</taxon>
        <taxon>Embryophyta</taxon>
        <taxon>Tracheophyta</taxon>
        <taxon>Spermatophyta</taxon>
        <taxon>Magnoliopsida</taxon>
        <taxon>eudicotyledons</taxon>
        <taxon>Gunneridae</taxon>
        <taxon>Pentapetalae</taxon>
        <taxon>asterids</taxon>
        <taxon>lamiids</taxon>
        <taxon>Solanales</taxon>
        <taxon>Convolvulaceae</taxon>
        <taxon>Cuscuteae</taxon>
        <taxon>Cuscuta</taxon>
        <taxon>Cuscuta subgen. Cuscuta</taxon>
    </lineage>
</organism>
<keyword evidence="4" id="KW-1185">Reference proteome</keyword>
<feature type="domain" description="Retrotransposon gag" evidence="2">
    <location>
        <begin position="107"/>
        <end position="197"/>
    </location>
</feature>
<name>A0AAV0EHB9_9ASTE</name>
<dbReference type="PANTHER" id="PTHR15503">
    <property type="entry name" value="LDOC1 RELATED"/>
    <property type="match status" value="1"/>
</dbReference>
<sequence>MDTRGKSNAEFRQEMNEAIARHDNQFAQIAAALQAITVELQASRMAREHPDHEVDNPFAAEHNRNGLRPHDPKARFPKFSEGDPAGWIYQAEQYFDYYDVAPDRKVRLVSMHLEGLALQWYRWLLKRRGPVTWDEFVRAIRLRFGPTEFADPSEALSRLKQSTTVAVYQETFEQLSHQIDDLPESFLIGCFSGGLRDEIRLDVKTLKPRTLEEAFGLAQLVEEKSRLAIRTPLSVQPVASKQSNTSGILGPPPVARLDQHKPSPPIKRLPWEEMHRRRSLGLCFSCNEQFAPGHRCKHQQLMLLEMGEIPVDYSEEAADSREAGPDMVGG</sequence>
<feature type="region of interest" description="Disordered" evidence="1">
    <location>
        <begin position="240"/>
        <end position="267"/>
    </location>
</feature>
<dbReference type="InterPro" id="IPR005162">
    <property type="entry name" value="Retrotrans_gag_dom"/>
</dbReference>
<evidence type="ECO:0000259" key="2">
    <source>
        <dbReference type="Pfam" id="PF03732"/>
    </source>
</evidence>
<dbReference type="Pfam" id="PF03732">
    <property type="entry name" value="Retrotrans_gag"/>
    <property type="match status" value="1"/>
</dbReference>
<dbReference type="PANTHER" id="PTHR15503:SF22">
    <property type="entry name" value="TRANSPOSON TY3-I GAG POLYPROTEIN"/>
    <property type="match status" value="1"/>
</dbReference>
<reference evidence="3" key="1">
    <citation type="submission" date="2022-07" db="EMBL/GenBank/DDBJ databases">
        <authorList>
            <person name="Macas J."/>
            <person name="Novak P."/>
            <person name="Neumann P."/>
        </authorList>
    </citation>
    <scope>NUCLEOTIDE SEQUENCE</scope>
</reference>
<feature type="region of interest" description="Disordered" evidence="1">
    <location>
        <begin position="48"/>
        <end position="71"/>
    </location>
</feature>
<evidence type="ECO:0000313" key="4">
    <source>
        <dbReference type="Proteomes" id="UP001152523"/>
    </source>
</evidence>
<evidence type="ECO:0000313" key="3">
    <source>
        <dbReference type="EMBL" id="CAH9123102.1"/>
    </source>
</evidence>
<proteinExistence type="predicted"/>